<evidence type="ECO:0000256" key="9">
    <source>
        <dbReference type="ARBA" id="ARBA00022860"/>
    </source>
</evidence>
<evidence type="ECO:0000256" key="18">
    <source>
        <dbReference type="SAM" id="Coils"/>
    </source>
</evidence>
<keyword evidence="10" id="KW-0770">Synapse</keyword>
<dbReference type="GeneID" id="116487418"/>
<comment type="subunit">
    <text evidence="15">Part of the core of STRIPAK complexes composed of PP2A catalytic and scaffolding subunits, the striatins (PP2A regulatory subunits), the striatin-associated proteins MOB4, STRIP1 and STRIP2, PDCD10 and members of the STE20 kinases, such as STK24 and STK26. Interacts with CTTNBP2; this interaction may regulate dendritic spine distribution of STRN. Activation of glutamate receptors weakens the interaction with CTTNBP2.</text>
</comment>
<evidence type="ECO:0000256" key="17">
    <source>
        <dbReference type="PROSITE-ProRule" id="PRU00221"/>
    </source>
</evidence>
<dbReference type="PANTHER" id="PTHR15653:SF2">
    <property type="entry name" value="STRIATIN"/>
    <property type="match status" value="1"/>
</dbReference>
<evidence type="ECO:0000256" key="15">
    <source>
        <dbReference type="ARBA" id="ARBA00063979"/>
    </source>
</evidence>
<keyword evidence="21" id="KW-1185">Reference proteome</keyword>
<dbReference type="PRINTS" id="PR00320">
    <property type="entry name" value="GPROTEINBRPT"/>
</dbReference>
<dbReference type="Pfam" id="PF00400">
    <property type="entry name" value="WD40"/>
    <property type="match status" value="5"/>
</dbReference>
<keyword evidence="6" id="KW-0597">Phosphoprotein</keyword>
<keyword evidence="12" id="KW-0472">Membrane</keyword>
<proteinExistence type="inferred from homology"/>
<accession>A0A6J3CQ51</accession>
<dbReference type="InterPro" id="IPR036322">
    <property type="entry name" value="WD40_repeat_dom_sf"/>
</dbReference>
<keyword evidence="11 18" id="KW-0175">Coiled coil</keyword>
<keyword evidence="7 17" id="KW-0853">WD repeat</keyword>
<evidence type="ECO:0000313" key="21">
    <source>
        <dbReference type="Proteomes" id="UP000504639"/>
    </source>
</evidence>
<dbReference type="PROSITE" id="PS50294">
    <property type="entry name" value="WD_REPEATS_REGION"/>
    <property type="match status" value="3"/>
</dbReference>
<name>A0A6J3CQ51_AYTFU</name>
<dbReference type="GO" id="GO:0005737">
    <property type="term" value="C:cytoplasm"/>
    <property type="evidence" value="ECO:0007669"/>
    <property type="project" value="UniProtKB-SubCell"/>
</dbReference>
<dbReference type="GO" id="GO:0051721">
    <property type="term" value="F:protein phosphatase 2A binding"/>
    <property type="evidence" value="ECO:0007669"/>
    <property type="project" value="TreeGrafter"/>
</dbReference>
<evidence type="ECO:0000256" key="13">
    <source>
        <dbReference type="ARBA" id="ARBA00023273"/>
    </source>
</evidence>
<evidence type="ECO:0000256" key="4">
    <source>
        <dbReference type="ARBA" id="ARBA00009616"/>
    </source>
</evidence>
<evidence type="ECO:0000256" key="5">
    <source>
        <dbReference type="ARBA" id="ARBA00022490"/>
    </source>
</evidence>
<evidence type="ECO:0000256" key="12">
    <source>
        <dbReference type="ARBA" id="ARBA00023136"/>
    </source>
</evidence>
<dbReference type="Proteomes" id="UP000504639">
    <property type="component" value="Chromosome 3"/>
</dbReference>
<organism evidence="21 22">
    <name type="scientific">Aythya fuligula</name>
    <name type="common">Tufted duck</name>
    <name type="synonym">Anas fuligula</name>
    <dbReference type="NCBI Taxonomy" id="219594"/>
    <lineage>
        <taxon>Eukaryota</taxon>
        <taxon>Metazoa</taxon>
        <taxon>Chordata</taxon>
        <taxon>Craniata</taxon>
        <taxon>Vertebrata</taxon>
        <taxon>Euteleostomi</taxon>
        <taxon>Archelosauria</taxon>
        <taxon>Archosauria</taxon>
        <taxon>Dinosauria</taxon>
        <taxon>Saurischia</taxon>
        <taxon>Theropoda</taxon>
        <taxon>Coelurosauria</taxon>
        <taxon>Aves</taxon>
        <taxon>Neognathae</taxon>
        <taxon>Galloanserae</taxon>
        <taxon>Anseriformes</taxon>
        <taxon>Anatidae</taxon>
        <taxon>Aythyinae</taxon>
        <taxon>Aythya</taxon>
    </lineage>
</organism>
<dbReference type="InterPro" id="IPR001680">
    <property type="entry name" value="WD40_rpt"/>
</dbReference>
<evidence type="ECO:0000256" key="11">
    <source>
        <dbReference type="ARBA" id="ARBA00023054"/>
    </source>
</evidence>
<evidence type="ECO:0000313" key="22">
    <source>
        <dbReference type="RefSeq" id="XP_032040239.1"/>
    </source>
</evidence>
<dbReference type="GO" id="GO:0044877">
    <property type="term" value="F:protein-containing complex binding"/>
    <property type="evidence" value="ECO:0007669"/>
    <property type="project" value="TreeGrafter"/>
</dbReference>
<evidence type="ECO:0000259" key="20">
    <source>
        <dbReference type="Pfam" id="PF08232"/>
    </source>
</evidence>
<dbReference type="FunFam" id="2.130.10.10:FF:000211">
    <property type="entry name" value="striatin isoform X1"/>
    <property type="match status" value="1"/>
</dbReference>
<feature type="region of interest" description="Disordered" evidence="19">
    <location>
        <begin position="145"/>
        <end position="168"/>
    </location>
</feature>
<dbReference type="AlphaFoldDB" id="A0A6J3CQ51"/>
<feature type="region of interest" description="Disordered" evidence="19">
    <location>
        <begin position="12"/>
        <end position="46"/>
    </location>
</feature>
<dbReference type="RefSeq" id="XP_032040239.1">
    <property type="nucleotide sequence ID" value="XM_032184348.1"/>
</dbReference>
<evidence type="ECO:0000256" key="6">
    <source>
        <dbReference type="ARBA" id="ARBA00022553"/>
    </source>
</evidence>
<dbReference type="Gene3D" id="1.20.5.300">
    <property type="match status" value="1"/>
</dbReference>
<feature type="coiled-coil region" evidence="18">
    <location>
        <begin position="81"/>
        <end position="136"/>
    </location>
</feature>
<dbReference type="SUPFAM" id="SSF50978">
    <property type="entry name" value="WD40 repeat-like"/>
    <property type="match status" value="1"/>
</dbReference>
<dbReference type="InterPro" id="IPR015943">
    <property type="entry name" value="WD40/YVTN_repeat-like_dom_sf"/>
</dbReference>
<dbReference type="FunFam" id="2.130.10.10:FF:001505">
    <property type="entry name" value="Striatin"/>
    <property type="match status" value="1"/>
</dbReference>
<evidence type="ECO:0000256" key="19">
    <source>
        <dbReference type="SAM" id="MobiDB-lite"/>
    </source>
</evidence>
<evidence type="ECO:0000256" key="8">
    <source>
        <dbReference type="ARBA" id="ARBA00022737"/>
    </source>
</evidence>
<protein>
    <recommendedName>
        <fullName evidence="16">Striatin</fullName>
    </recommendedName>
</protein>
<keyword evidence="5" id="KW-0963">Cytoplasm</keyword>
<dbReference type="PROSITE" id="PS00678">
    <property type="entry name" value="WD_REPEATS_1"/>
    <property type="match status" value="2"/>
</dbReference>
<dbReference type="GO" id="GO:0016020">
    <property type="term" value="C:membrane"/>
    <property type="evidence" value="ECO:0007669"/>
    <property type="project" value="UniProtKB-SubCell"/>
</dbReference>
<dbReference type="InterPro" id="IPR051488">
    <property type="entry name" value="WD_repeat_striatin"/>
</dbReference>
<evidence type="ECO:0000256" key="16">
    <source>
        <dbReference type="ARBA" id="ARBA00073140"/>
    </source>
</evidence>
<keyword evidence="13" id="KW-0966">Cell projection</keyword>
<evidence type="ECO:0000256" key="7">
    <source>
        <dbReference type="ARBA" id="ARBA00022574"/>
    </source>
</evidence>
<keyword evidence="8" id="KW-0677">Repeat</keyword>
<dbReference type="CDD" id="cd00200">
    <property type="entry name" value="WD40"/>
    <property type="match status" value="1"/>
</dbReference>
<dbReference type="FunFam" id="2.130.10.10:FF:000079">
    <property type="entry name" value="striatin isoform X1"/>
    <property type="match status" value="1"/>
</dbReference>
<evidence type="ECO:0000256" key="1">
    <source>
        <dbReference type="ARBA" id="ARBA00004170"/>
    </source>
</evidence>
<feature type="repeat" description="WD" evidence="17">
    <location>
        <begin position="685"/>
        <end position="726"/>
    </location>
</feature>
<dbReference type="GO" id="GO:0005516">
    <property type="term" value="F:calmodulin binding"/>
    <property type="evidence" value="ECO:0007669"/>
    <property type="project" value="UniProtKB-KW"/>
</dbReference>
<evidence type="ECO:0000256" key="2">
    <source>
        <dbReference type="ARBA" id="ARBA00004496"/>
    </source>
</evidence>
<dbReference type="SMART" id="SM00320">
    <property type="entry name" value="WD40"/>
    <property type="match status" value="6"/>
</dbReference>
<comment type="subcellular location">
    <subcellularLocation>
        <location evidence="3">Cell projection</location>
        <location evidence="3">Dendritic spine</location>
    </subcellularLocation>
    <subcellularLocation>
        <location evidence="2">Cytoplasm</location>
    </subcellularLocation>
    <subcellularLocation>
        <location evidence="1">Membrane</location>
        <topology evidence="1">Peripheral membrane protein</topology>
    </subcellularLocation>
</comment>
<dbReference type="PROSITE" id="PS50082">
    <property type="entry name" value="WD_REPEATS_2"/>
    <property type="match status" value="4"/>
</dbReference>
<sequence>MDEQAGPGVFFSNNNNNNALLLPPPAGGPGLEPGEAAAAGGGGGGGGGGGVGGVPGAAAPVPASRAQYSVPGILHFLQHEWGRFEAERAEWEAERAELQAQIAFLQGERKGQENLKKDLVRRIKMLEYALKQERAKYHKLKYGTELNQGDMKPPNYDSDEGNETEIQPQQNSQLIWKQGRQLLRQYLQEVGYTDTILDVKSKQVRALLGLSSDASEKENRNQEPMVNGTEGQIKENTMIGKPELTDSASLLETFKFLENAAADFSDEEDEEDIEGREKTIIDTATIVRKRVLSDSCEDRDTEEALKEFDFLVTSDEGDGESRSSGDGTDWGPNRSKLQDMLANLRDVDDLPSLQPSVAPSSRPSSSRLIEHEINRTDEVEALTFPPSSGKSFIMGTDEALENELGLGELAGLTVANEADSLTYDIANNKDALRKTWNPKFTLRSHFDGIRGLAFHPVEPVLITASEDHTLKMWNLQKTAPAKKSASLDVEPIYTFRAHNGPVLCVVMSSNGEQCYSGGTDGLIHGWNTTNPNIDPYDSYDPSVLRGAFVGHTDAVWGLVYSGTHQRLLSCSADGTIRLWKTTEIAPALNIFNDNQEMGIPSSVDLVSSDPSLMVASFNTGHTSIFNMETRQRILTLESGVDTTVSSSCQINRVISHPTLPISITAHEDRHIKFYDNNTGKLIHSMVAHLDAVTSLAVDPNGLYLMSGSHDCSIRLWNLESKTCIQEFTAHRKKFDESIHDVAFHPSKCYIASAGADALAKVFV</sequence>
<evidence type="ECO:0000256" key="10">
    <source>
        <dbReference type="ARBA" id="ARBA00023018"/>
    </source>
</evidence>
<feature type="repeat" description="WD" evidence="17">
    <location>
        <begin position="495"/>
        <end position="527"/>
    </location>
</feature>
<comment type="similarity">
    <text evidence="4">Belongs to the WD repeat striatin family.</text>
</comment>
<gene>
    <name evidence="22" type="primary">STRN</name>
</gene>
<comment type="function">
    <text evidence="14">Calmodulin-binding scaffolding protein which is the center of the striatin-interacting phosphatase and kinase (STRIPAK) complexes. STRIPAK complexes have critical roles in protein (de)phosphorylation and are regulators of multiple signaling pathways including Hippo, MAPK, nuclear receptor and cytoskeleton remodeling. Different types of STRIPAK complexes are involved in a variety of biological processes such as cell growth, differentiation, apoptosis, metabolism and immune regulation.</text>
</comment>
<feature type="repeat" description="WD" evidence="17">
    <location>
        <begin position="548"/>
        <end position="580"/>
    </location>
</feature>
<feature type="region of interest" description="Disordered" evidence="19">
    <location>
        <begin position="311"/>
        <end position="335"/>
    </location>
</feature>
<dbReference type="InterPro" id="IPR020472">
    <property type="entry name" value="WD40_PAC1"/>
</dbReference>
<feature type="domain" description="Striatin N-terminal" evidence="20">
    <location>
        <begin position="70"/>
        <end position="197"/>
    </location>
</feature>
<dbReference type="CTD" id="6801"/>
<evidence type="ECO:0000256" key="3">
    <source>
        <dbReference type="ARBA" id="ARBA00004552"/>
    </source>
</evidence>
<dbReference type="InterPro" id="IPR013258">
    <property type="entry name" value="Striatin_N"/>
</dbReference>
<dbReference type="Pfam" id="PF08232">
    <property type="entry name" value="Striatin"/>
    <property type="match status" value="1"/>
</dbReference>
<dbReference type="PANTHER" id="PTHR15653">
    <property type="entry name" value="STRIATIN"/>
    <property type="match status" value="1"/>
</dbReference>
<feature type="repeat" description="WD" evidence="17">
    <location>
        <begin position="442"/>
        <end position="483"/>
    </location>
</feature>
<dbReference type="Gene3D" id="2.130.10.10">
    <property type="entry name" value="YVTN repeat-like/Quinoprotein amine dehydrogenase"/>
    <property type="match status" value="3"/>
</dbReference>
<dbReference type="GO" id="GO:0043197">
    <property type="term" value="C:dendritic spine"/>
    <property type="evidence" value="ECO:0007669"/>
    <property type="project" value="UniProtKB-SubCell"/>
</dbReference>
<dbReference type="GO" id="GO:0032991">
    <property type="term" value="C:protein-containing complex"/>
    <property type="evidence" value="ECO:0007669"/>
    <property type="project" value="UniProtKB-ARBA"/>
</dbReference>
<evidence type="ECO:0000256" key="14">
    <source>
        <dbReference type="ARBA" id="ARBA00058972"/>
    </source>
</evidence>
<reference evidence="22" key="1">
    <citation type="submission" date="2025-08" db="UniProtKB">
        <authorList>
            <consortium name="RefSeq"/>
        </authorList>
    </citation>
    <scope>IDENTIFICATION</scope>
    <source>
        <tissue evidence="22">Lung</tissue>
    </source>
</reference>
<keyword evidence="9" id="KW-0112">Calmodulin-binding</keyword>
<dbReference type="FunFam" id="1.20.5.300:FF:000001">
    <property type="entry name" value="striatin isoform X1"/>
    <property type="match status" value="1"/>
</dbReference>
<dbReference type="InterPro" id="IPR019775">
    <property type="entry name" value="WD40_repeat_CS"/>
</dbReference>
<dbReference type="GO" id="GO:0070016">
    <property type="term" value="F:armadillo repeat domain binding"/>
    <property type="evidence" value="ECO:0007669"/>
    <property type="project" value="TreeGrafter"/>
</dbReference>